<evidence type="ECO:0000256" key="5">
    <source>
        <dbReference type="ARBA" id="ARBA00022692"/>
    </source>
</evidence>
<dbReference type="Proteomes" id="UP000255334">
    <property type="component" value="Unassembled WGS sequence"/>
</dbReference>
<feature type="transmembrane region" description="Helical" evidence="8">
    <location>
        <begin position="89"/>
        <end position="107"/>
    </location>
</feature>
<feature type="transmembrane region" description="Helical" evidence="8">
    <location>
        <begin position="263"/>
        <end position="286"/>
    </location>
</feature>
<dbReference type="Pfam" id="PF13231">
    <property type="entry name" value="PMT_2"/>
    <property type="match status" value="1"/>
</dbReference>
<dbReference type="GO" id="GO:0009103">
    <property type="term" value="P:lipopolysaccharide biosynthetic process"/>
    <property type="evidence" value="ECO:0007669"/>
    <property type="project" value="TreeGrafter"/>
</dbReference>
<name>A0A370X0U8_9GAMM</name>
<protein>
    <submittedName>
        <fullName evidence="10">Glycosyltransferase family 39 protein</fullName>
    </submittedName>
</protein>
<reference evidence="10 11" key="1">
    <citation type="submission" date="2018-07" db="EMBL/GenBank/DDBJ databases">
        <title>Dyella monticola sp. nov. and Dyella psychrodurans sp. nov. isolated from monsoon evergreen broad-leaved forest soil of Dinghu Mountain, China.</title>
        <authorList>
            <person name="Gao Z."/>
            <person name="Qiu L."/>
        </authorList>
    </citation>
    <scope>NUCLEOTIDE SEQUENCE [LARGE SCALE GENOMIC DNA]</scope>
    <source>
        <strain evidence="10 11">4MSK11</strain>
    </source>
</reference>
<dbReference type="InterPro" id="IPR050297">
    <property type="entry name" value="LipidA_mod_glycosyltrf_83"/>
</dbReference>
<evidence type="ECO:0000256" key="3">
    <source>
        <dbReference type="ARBA" id="ARBA00022676"/>
    </source>
</evidence>
<evidence type="ECO:0000256" key="6">
    <source>
        <dbReference type="ARBA" id="ARBA00022989"/>
    </source>
</evidence>
<keyword evidence="7 8" id="KW-0472">Membrane</keyword>
<dbReference type="GO" id="GO:0005886">
    <property type="term" value="C:plasma membrane"/>
    <property type="evidence" value="ECO:0007669"/>
    <property type="project" value="UniProtKB-SubCell"/>
</dbReference>
<keyword evidence="11" id="KW-1185">Reference proteome</keyword>
<accession>A0A370X0U8</accession>
<comment type="subcellular location">
    <subcellularLocation>
        <location evidence="1">Cell membrane</location>
        <topology evidence="1">Multi-pass membrane protein</topology>
    </subcellularLocation>
</comment>
<evidence type="ECO:0000259" key="9">
    <source>
        <dbReference type="Pfam" id="PF13231"/>
    </source>
</evidence>
<feature type="domain" description="Glycosyltransferase RgtA/B/C/D-like" evidence="9">
    <location>
        <begin position="68"/>
        <end position="225"/>
    </location>
</feature>
<gene>
    <name evidence="10" type="ORF">DWU99_16595</name>
</gene>
<evidence type="ECO:0000313" key="11">
    <source>
        <dbReference type="Proteomes" id="UP000255334"/>
    </source>
</evidence>
<sequence length="499" mass="55936">MSSPSHAPAARWSLLWLLALGLLLGFAFQGTRGLYSPDEGRYVDAALEMLDSGNYLAPAYSPDEVNFSKPPTTYWFIAASFKLFGRNTWAARVPYGLAFLATLLLIYGMGKRLVPDKPWLPALIYACSIFPFMSSNIISTDVFLALCEAVAMLGFVGAAFGDDEGRRKRNVLLMWIGWGLAFLTKGPPGLMPLLAVIPFIASRDGWRGLRRFFPLAGIVLFLAIGLSWYLVVILRYQGLLQYFLQQEVYNRLFTGAHHRHAGFFGWIVVYVPTLVLGIVPWWPGLVRGIRCALSEGTWKTWKNTHSAELFLLMWFVIPLVVFCLVQSRLPLYVLPLFIPLSLLLALEIRERVDLGKVRQRVWLGAWIVLLLAVKGVAAFAWHPPVDNRDAARELATFMPPEHYRALVFVEDTDQSYTIEEATPWGVRLYLDKPVYGIPWRAPQAAAGICHALRTAGSTLVIVDADFKPEDLKPALALCPPSRVTPLGAWRGQAVEWIQM</sequence>
<organism evidence="10 11">
    <name type="scientific">Dyella psychrodurans</name>
    <dbReference type="NCBI Taxonomy" id="1927960"/>
    <lineage>
        <taxon>Bacteria</taxon>
        <taxon>Pseudomonadati</taxon>
        <taxon>Pseudomonadota</taxon>
        <taxon>Gammaproteobacteria</taxon>
        <taxon>Lysobacterales</taxon>
        <taxon>Rhodanobacteraceae</taxon>
        <taxon>Dyella</taxon>
    </lineage>
</organism>
<keyword evidence="6 8" id="KW-1133">Transmembrane helix</keyword>
<dbReference type="EMBL" id="QRBF01000006">
    <property type="protein sequence ID" value="RDS82024.1"/>
    <property type="molecule type" value="Genomic_DNA"/>
</dbReference>
<dbReference type="RefSeq" id="WP_115479179.1">
    <property type="nucleotide sequence ID" value="NZ_QRBF01000006.1"/>
</dbReference>
<dbReference type="GO" id="GO:0010041">
    <property type="term" value="P:response to iron(III) ion"/>
    <property type="evidence" value="ECO:0007669"/>
    <property type="project" value="TreeGrafter"/>
</dbReference>
<proteinExistence type="predicted"/>
<comment type="caution">
    <text evidence="10">The sequence shown here is derived from an EMBL/GenBank/DDBJ whole genome shotgun (WGS) entry which is preliminary data.</text>
</comment>
<feature type="transmembrane region" description="Helical" evidence="8">
    <location>
        <begin position="331"/>
        <end position="349"/>
    </location>
</feature>
<dbReference type="PANTHER" id="PTHR33908">
    <property type="entry name" value="MANNOSYLTRANSFERASE YKCB-RELATED"/>
    <property type="match status" value="1"/>
</dbReference>
<feature type="transmembrane region" description="Helical" evidence="8">
    <location>
        <begin position="212"/>
        <end position="234"/>
    </location>
</feature>
<feature type="transmembrane region" description="Helical" evidence="8">
    <location>
        <begin position="361"/>
        <end position="381"/>
    </location>
</feature>
<feature type="transmembrane region" description="Helical" evidence="8">
    <location>
        <begin position="172"/>
        <end position="200"/>
    </location>
</feature>
<evidence type="ECO:0000256" key="4">
    <source>
        <dbReference type="ARBA" id="ARBA00022679"/>
    </source>
</evidence>
<feature type="transmembrane region" description="Helical" evidence="8">
    <location>
        <begin position="307"/>
        <end position="325"/>
    </location>
</feature>
<evidence type="ECO:0000256" key="2">
    <source>
        <dbReference type="ARBA" id="ARBA00022475"/>
    </source>
</evidence>
<keyword evidence="3" id="KW-0328">Glycosyltransferase</keyword>
<keyword evidence="4 10" id="KW-0808">Transferase</keyword>
<evidence type="ECO:0000256" key="1">
    <source>
        <dbReference type="ARBA" id="ARBA00004651"/>
    </source>
</evidence>
<dbReference type="OrthoDB" id="9775035at2"/>
<dbReference type="GO" id="GO:0016763">
    <property type="term" value="F:pentosyltransferase activity"/>
    <property type="evidence" value="ECO:0007669"/>
    <property type="project" value="TreeGrafter"/>
</dbReference>
<dbReference type="AlphaFoldDB" id="A0A370X0U8"/>
<dbReference type="InterPro" id="IPR038731">
    <property type="entry name" value="RgtA/B/C-like"/>
</dbReference>
<evidence type="ECO:0000313" key="10">
    <source>
        <dbReference type="EMBL" id="RDS82024.1"/>
    </source>
</evidence>
<evidence type="ECO:0000256" key="8">
    <source>
        <dbReference type="SAM" id="Phobius"/>
    </source>
</evidence>
<keyword evidence="2" id="KW-1003">Cell membrane</keyword>
<evidence type="ECO:0000256" key="7">
    <source>
        <dbReference type="ARBA" id="ARBA00023136"/>
    </source>
</evidence>
<dbReference type="PANTHER" id="PTHR33908:SF3">
    <property type="entry name" value="UNDECAPRENYL PHOSPHATE-ALPHA-4-AMINO-4-DEOXY-L-ARABINOSE ARABINOSYL TRANSFERASE"/>
    <property type="match status" value="1"/>
</dbReference>
<keyword evidence="5 8" id="KW-0812">Transmembrane</keyword>